<comment type="caution">
    <text evidence="1">The sequence shown here is derived from an EMBL/GenBank/DDBJ whole genome shotgun (WGS) entry which is preliminary data.</text>
</comment>
<dbReference type="AlphaFoldDB" id="X0U8W4"/>
<accession>X0U8W4</accession>
<protein>
    <submittedName>
        <fullName evidence="1">Uncharacterized protein</fullName>
    </submittedName>
</protein>
<name>X0U8W4_9ZZZZ</name>
<dbReference type="EMBL" id="BARS01021322">
    <property type="protein sequence ID" value="GAG02254.1"/>
    <property type="molecule type" value="Genomic_DNA"/>
</dbReference>
<feature type="non-terminal residue" evidence="1">
    <location>
        <position position="272"/>
    </location>
</feature>
<feature type="non-terminal residue" evidence="1">
    <location>
        <position position="1"/>
    </location>
</feature>
<organism evidence="1">
    <name type="scientific">marine sediment metagenome</name>
    <dbReference type="NCBI Taxonomy" id="412755"/>
    <lineage>
        <taxon>unclassified sequences</taxon>
        <taxon>metagenomes</taxon>
        <taxon>ecological metagenomes</taxon>
    </lineage>
</organism>
<reference evidence="1" key="1">
    <citation type="journal article" date="2014" name="Front. Microbiol.">
        <title>High frequency of phylogenetically diverse reductive dehalogenase-homologous genes in deep subseafloor sedimentary metagenomes.</title>
        <authorList>
            <person name="Kawai M."/>
            <person name="Futagami T."/>
            <person name="Toyoda A."/>
            <person name="Takaki Y."/>
            <person name="Nishi S."/>
            <person name="Hori S."/>
            <person name="Arai W."/>
            <person name="Tsubouchi T."/>
            <person name="Morono Y."/>
            <person name="Uchiyama I."/>
            <person name="Ito T."/>
            <person name="Fujiyama A."/>
            <person name="Inagaki F."/>
            <person name="Takami H."/>
        </authorList>
    </citation>
    <scope>NUCLEOTIDE SEQUENCE</scope>
    <source>
        <strain evidence="1">Expedition CK06-06</strain>
    </source>
</reference>
<evidence type="ECO:0000313" key="1">
    <source>
        <dbReference type="EMBL" id="GAG02254.1"/>
    </source>
</evidence>
<proteinExistence type="predicted"/>
<gene>
    <name evidence="1" type="ORF">S01H1_34259</name>
</gene>
<sequence>GLAANSMSQMLPYGMKIIPSFMAAGAATGATAGSVIPGAGTVAGGLSGLSYGARTGFAATNFGLEYTNAVMDAMQSQGYDIMDANSVAKALQDEKVWEIGRERGLKRGIPIAVVDYLSSGLAGRVFTAGKTSARGTRLAVQAGERIVFDPLMEGAGEYLAQVNVGDDVDVKEILAEMMGGLGNNAPMAALNTALDLRAKNNLEIANELTTIEGINKELSGVFAPSPTRVSTWANNMERLGYISSDQNQRIQENIGLRADAKNVLEIDGKKPS</sequence>